<dbReference type="RefSeq" id="WP_015206747.1">
    <property type="nucleotide sequence ID" value="NC_019757.1"/>
</dbReference>
<dbReference type="AlphaFoldDB" id="K9WUM0"/>
<evidence type="ECO:0000313" key="2">
    <source>
        <dbReference type="EMBL" id="AFZ23491.1"/>
    </source>
</evidence>
<keyword evidence="3" id="KW-1185">Reference proteome</keyword>
<feature type="domain" description="Gfo/Idh/MocA-like oxidoreductase N-terminal" evidence="1">
    <location>
        <begin position="6"/>
        <end position="100"/>
    </location>
</feature>
<evidence type="ECO:0000259" key="1">
    <source>
        <dbReference type="Pfam" id="PF01408"/>
    </source>
</evidence>
<dbReference type="STRING" id="56107.Cylst_1189"/>
<dbReference type="KEGG" id="csg:Cylst_1189"/>
<dbReference type="Gene3D" id="3.40.50.720">
    <property type="entry name" value="NAD(P)-binding Rossmann-like Domain"/>
    <property type="match status" value="1"/>
</dbReference>
<gene>
    <name evidence="2" type="ORF">Cylst_1189</name>
</gene>
<dbReference type="Pfam" id="PF01408">
    <property type="entry name" value="GFO_IDH_MocA"/>
    <property type="match status" value="1"/>
</dbReference>
<dbReference type="InterPro" id="IPR036291">
    <property type="entry name" value="NAD(P)-bd_dom_sf"/>
</dbReference>
<dbReference type="EMBL" id="CP003642">
    <property type="protein sequence ID" value="AFZ23491.1"/>
    <property type="molecule type" value="Genomic_DNA"/>
</dbReference>
<dbReference type="HOGENOM" id="CLU_764445_0_0_3"/>
<sequence>MPEITCVRVGYGSVAQIHERKMQECGVKTVAIVETNEQKALQAKNNGFTVFNSCLEAAKFNPTFWDVCVSTDQHFKIIQNIIKFAPQANILVEKPICLFSQIPRLIKILANFPGKITVNENYASSTIKDMVEKIAFKDLQIHPQKIVVEFTKNRELDFTRGRFIDNELGALGYEGSHMVTLISELLEEFIPHNILQTTFSDFIFRSSQQCLDNQGSAYIQYKTPSGVEIELYTSMMGKIKYSYPLFSIKDIQYEDQDSKYRLLALYGVDSHNDQYCIVGFLEPIHFFNRCYGAIYVAKNNKIEKIIAPLCDDTMILHFQKVLRYFQQGEAENPYPIEKGIKVVEILHNLTYKMSFSKSLIAS</sequence>
<name>K9WUM0_9NOST</name>
<organism evidence="2 3">
    <name type="scientific">Cylindrospermum stagnale PCC 7417</name>
    <dbReference type="NCBI Taxonomy" id="56107"/>
    <lineage>
        <taxon>Bacteria</taxon>
        <taxon>Bacillati</taxon>
        <taxon>Cyanobacteriota</taxon>
        <taxon>Cyanophyceae</taxon>
        <taxon>Nostocales</taxon>
        <taxon>Nostocaceae</taxon>
        <taxon>Cylindrospermum</taxon>
    </lineage>
</organism>
<proteinExistence type="predicted"/>
<dbReference type="SUPFAM" id="SSF51735">
    <property type="entry name" value="NAD(P)-binding Rossmann-fold domains"/>
    <property type="match status" value="1"/>
</dbReference>
<dbReference type="GO" id="GO:0000166">
    <property type="term" value="F:nucleotide binding"/>
    <property type="evidence" value="ECO:0007669"/>
    <property type="project" value="InterPro"/>
</dbReference>
<dbReference type="eggNOG" id="COG0673">
    <property type="taxonomic scope" value="Bacteria"/>
</dbReference>
<dbReference type="InterPro" id="IPR000683">
    <property type="entry name" value="Gfo/Idh/MocA-like_OxRdtase_N"/>
</dbReference>
<protein>
    <submittedName>
        <fullName evidence="2">Oxidoreductase family, NAD-binding Rossmann fold protein</fullName>
    </submittedName>
</protein>
<evidence type="ECO:0000313" key="3">
    <source>
        <dbReference type="Proteomes" id="UP000010475"/>
    </source>
</evidence>
<reference evidence="2 3" key="1">
    <citation type="submission" date="2012-06" db="EMBL/GenBank/DDBJ databases">
        <title>Finished chromosome of genome of Cylindrospermum stagnale PCC 7417.</title>
        <authorList>
            <consortium name="US DOE Joint Genome Institute"/>
            <person name="Gugger M."/>
            <person name="Coursin T."/>
            <person name="Rippka R."/>
            <person name="Tandeau De Marsac N."/>
            <person name="Huntemann M."/>
            <person name="Wei C.-L."/>
            <person name="Han J."/>
            <person name="Detter J.C."/>
            <person name="Han C."/>
            <person name="Tapia R."/>
            <person name="Chen A."/>
            <person name="Kyrpides N."/>
            <person name="Mavromatis K."/>
            <person name="Markowitz V."/>
            <person name="Szeto E."/>
            <person name="Ivanova N."/>
            <person name="Pagani I."/>
            <person name="Pati A."/>
            <person name="Goodwin L."/>
            <person name="Nordberg H.P."/>
            <person name="Cantor M.N."/>
            <person name="Hua S.X."/>
            <person name="Woyke T."/>
            <person name="Kerfeld C.A."/>
        </authorList>
    </citation>
    <scope>NUCLEOTIDE SEQUENCE [LARGE SCALE GENOMIC DNA]</scope>
    <source>
        <strain evidence="2 3">PCC 7417</strain>
    </source>
</reference>
<accession>K9WUM0</accession>
<dbReference type="Proteomes" id="UP000010475">
    <property type="component" value="Chromosome"/>
</dbReference>
<dbReference type="OrthoDB" id="505700at2"/>